<feature type="domain" description="LysM" evidence="3">
    <location>
        <begin position="2"/>
        <end position="46"/>
    </location>
</feature>
<feature type="compositionally biased region" description="Basic and acidic residues" evidence="1">
    <location>
        <begin position="68"/>
        <end position="83"/>
    </location>
</feature>
<dbReference type="Pfam" id="PF01476">
    <property type="entry name" value="LysM"/>
    <property type="match status" value="1"/>
</dbReference>
<feature type="region of interest" description="Disordered" evidence="1">
    <location>
        <begin position="450"/>
        <end position="526"/>
    </location>
</feature>
<dbReference type="PROSITE" id="PS50943">
    <property type="entry name" value="HTH_CROC1"/>
    <property type="match status" value="1"/>
</dbReference>
<dbReference type="SMART" id="SM00257">
    <property type="entry name" value="LysM"/>
    <property type="match status" value="1"/>
</dbReference>
<dbReference type="InterPro" id="IPR018392">
    <property type="entry name" value="LysM"/>
</dbReference>
<name>A0A9X1XF59_9BACL</name>
<dbReference type="PROSITE" id="PS51782">
    <property type="entry name" value="LYSM"/>
    <property type="match status" value="1"/>
</dbReference>
<proteinExistence type="predicted"/>
<evidence type="ECO:0000313" key="5">
    <source>
        <dbReference type="Proteomes" id="UP001139011"/>
    </source>
</evidence>
<dbReference type="AlphaFoldDB" id="A0A9X1XF59"/>
<feature type="compositionally biased region" description="Gly residues" evidence="1">
    <location>
        <begin position="479"/>
        <end position="488"/>
    </location>
</feature>
<dbReference type="Proteomes" id="UP001139011">
    <property type="component" value="Unassembled WGS sequence"/>
</dbReference>
<feature type="compositionally biased region" description="Low complexity" evidence="1">
    <location>
        <begin position="489"/>
        <end position="507"/>
    </location>
</feature>
<protein>
    <submittedName>
        <fullName evidence="4">LysM peptidoglycan-binding domain-containing protein</fullName>
    </submittedName>
</protein>
<organism evidence="4 5">
    <name type="scientific">Fictibacillus marinisediminis</name>
    <dbReference type="NCBI Taxonomy" id="2878389"/>
    <lineage>
        <taxon>Bacteria</taxon>
        <taxon>Bacillati</taxon>
        <taxon>Bacillota</taxon>
        <taxon>Bacilli</taxon>
        <taxon>Bacillales</taxon>
        <taxon>Fictibacillaceae</taxon>
        <taxon>Fictibacillus</taxon>
    </lineage>
</organism>
<reference evidence="4" key="1">
    <citation type="submission" date="2021-09" db="EMBL/GenBank/DDBJ databases">
        <title>Genome analysis of Fictibacillus sp. KIGAM418 isolated from marine sediment.</title>
        <authorList>
            <person name="Seo M.-J."/>
            <person name="Cho E.-S."/>
            <person name="Hwang C.Y."/>
        </authorList>
    </citation>
    <scope>NUCLEOTIDE SEQUENCE</scope>
    <source>
        <strain evidence="4">KIGAM418</strain>
    </source>
</reference>
<evidence type="ECO:0000313" key="4">
    <source>
        <dbReference type="EMBL" id="MCK6257895.1"/>
    </source>
</evidence>
<evidence type="ECO:0000256" key="1">
    <source>
        <dbReference type="SAM" id="MobiDB-lite"/>
    </source>
</evidence>
<feature type="compositionally biased region" description="Low complexity" evidence="1">
    <location>
        <begin position="450"/>
        <end position="478"/>
    </location>
</feature>
<comment type="caution">
    <text evidence="4">The sequence shown here is derived from an EMBL/GenBank/DDBJ whole genome shotgun (WGS) entry which is preliminary data.</text>
</comment>
<dbReference type="EMBL" id="JAIWJX010000002">
    <property type="protein sequence ID" value="MCK6257895.1"/>
    <property type="molecule type" value="Genomic_DNA"/>
</dbReference>
<gene>
    <name evidence="4" type="ORF">LCY76_15045</name>
</gene>
<accession>A0A9X1XF59</accession>
<dbReference type="InterPro" id="IPR036779">
    <property type="entry name" value="LysM_dom_sf"/>
</dbReference>
<dbReference type="RefSeq" id="WP_248253282.1">
    <property type="nucleotide sequence ID" value="NZ_JAIWJX010000002.1"/>
</dbReference>
<dbReference type="Gene3D" id="3.10.350.10">
    <property type="entry name" value="LysM domain"/>
    <property type="match status" value="1"/>
</dbReference>
<feature type="region of interest" description="Disordered" evidence="1">
    <location>
        <begin position="52"/>
        <end position="83"/>
    </location>
</feature>
<feature type="domain" description="HTH cro/C1-type" evidence="2">
    <location>
        <begin position="10"/>
        <end position="26"/>
    </location>
</feature>
<evidence type="ECO:0000259" key="2">
    <source>
        <dbReference type="PROSITE" id="PS50943"/>
    </source>
</evidence>
<dbReference type="SUPFAM" id="SSF54106">
    <property type="entry name" value="LysM domain"/>
    <property type="match status" value="1"/>
</dbReference>
<evidence type="ECO:0000259" key="3">
    <source>
        <dbReference type="PROSITE" id="PS51782"/>
    </source>
</evidence>
<feature type="region of interest" description="Disordered" evidence="1">
    <location>
        <begin position="393"/>
        <end position="416"/>
    </location>
</feature>
<keyword evidence="5" id="KW-1185">Reference proteome</keyword>
<sequence>MRIHIVQKGDTLEKIADKYNVTSEELRRVNFGLSSGALERGSKVKIPSEQVPIGRGEKAKMPFMMPGSKKEQPKKKEMPKKEMPVAPVQEIPVPAPPPPPPKPAPIPAPPKAAPIIPKAAPIIAKAAPIIAKAAPKMAPKAEHKMPMKAEPIMPLKPAPAKKDMPFNPLLPKKDYKESSMKSPKPLAPMSHKDFAAFMESSSSSHMKWGHHHEPIHYKEPQMNYVPPAYLSPGLVHGKDQFGMGKQHKHPFLGEESSSVMNQMYSGVPPMFEQPQGYTAPVYGGAGAGMPPFSAMPYQGQGQQAGSYPQVPPGGLQMGMGAPGSGQVGYSSMPQTGMQQQPNMASQHGMMLSQDQQQNPYATFMPMQGQPMGQGMQVQPYVGQPMSQGMQVQPYGSQPMSQGMQVQPYGSQPMSQGMQVQPYASQPMSQGMQVQPYGSQPMSQGMQVQPYGSQPMGQGMQGQQMYGEYPPGQVSQGYGDMSGGQGSYGGNPPAQQGQMGQMQGMPNPYSQAQYRDGSLDSQDQDEE</sequence>
<dbReference type="InterPro" id="IPR001387">
    <property type="entry name" value="Cro/C1-type_HTH"/>
</dbReference>
<dbReference type="CDD" id="cd00118">
    <property type="entry name" value="LysM"/>
    <property type="match status" value="1"/>
</dbReference>